<sequence length="185" mass="19875">MRNILAFLIELLFDRTGIRIIDSRATGAESVLGYKEREFVMTGRNMLHAVSAGGEQADMRGHDEVGAGATAAGEGLATVISFPDSGREESSPVWSISTGRLVVALGVVFAVSLVVFMVCTGLDQVGIVMDRMVTVTENQSTLADVAREYLPQLPSGDAVMILQQINDLADVHVSAGQRLWIPRMP</sequence>
<dbReference type="KEGG" id="dco:SAMEA4475696_1492"/>
<protein>
    <recommendedName>
        <fullName evidence="4">LysM domain-containing protein</fullName>
    </recommendedName>
</protein>
<dbReference type="Proteomes" id="UP000242637">
    <property type="component" value="Chromosome 1"/>
</dbReference>
<evidence type="ECO:0000313" key="2">
    <source>
        <dbReference type="EMBL" id="SNV22342.1"/>
    </source>
</evidence>
<gene>
    <name evidence="2" type="ORF">SAMEA4475696_01492</name>
</gene>
<name>A0A239VJN1_9MICO</name>
<keyword evidence="1" id="KW-0472">Membrane</keyword>
<keyword evidence="1" id="KW-0812">Transmembrane</keyword>
<keyword evidence="1" id="KW-1133">Transmembrane helix</keyword>
<dbReference type="RefSeq" id="WP_028327700.1">
    <property type="nucleotide sequence ID" value="NZ_JAAFNX010000001.1"/>
</dbReference>
<evidence type="ECO:0008006" key="4">
    <source>
        <dbReference type="Google" id="ProtNLM"/>
    </source>
</evidence>
<evidence type="ECO:0000256" key="1">
    <source>
        <dbReference type="SAM" id="Phobius"/>
    </source>
</evidence>
<accession>A0A239VJN1</accession>
<proteinExistence type="predicted"/>
<dbReference type="EMBL" id="LT906453">
    <property type="protein sequence ID" value="SNV22342.1"/>
    <property type="molecule type" value="Genomic_DNA"/>
</dbReference>
<keyword evidence="3" id="KW-1185">Reference proteome</keyword>
<organism evidence="2 3">
    <name type="scientific">Dermatophilus congolensis</name>
    <dbReference type="NCBI Taxonomy" id="1863"/>
    <lineage>
        <taxon>Bacteria</taxon>
        <taxon>Bacillati</taxon>
        <taxon>Actinomycetota</taxon>
        <taxon>Actinomycetes</taxon>
        <taxon>Micrococcales</taxon>
        <taxon>Dermatophilaceae</taxon>
        <taxon>Dermatophilus</taxon>
    </lineage>
</organism>
<feature type="transmembrane region" description="Helical" evidence="1">
    <location>
        <begin position="101"/>
        <end position="122"/>
    </location>
</feature>
<reference evidence="2 3" key="1">
    <citation type="submission" date="2017-06" db="EMBL/GenBank/DDBJ databases">
        <authorList>
            <consortium name="Pathogen Informatics"/>
        </authorList>
    </citation>
    <scope>NUCLEOTIDE SEQUENCE [LARGE SCALE GENOMIC DNA]</scope>
    <source>
        <strain evidence="2 3">NCTC13039</strain>
    </source>
</reference>
<dbReference type="AlphaFoldDB" id="A0A239VJN1"/>
<evidence type="ECO:0000313" key="3">
    <source>
        <dbReference type="Proteomes" id="UP000242637"/>
    </source>
</evidence>